<gene>
    <name evidence="1" type="ORF">KIL84_007420</name>
</gene>
<dbReference type="Proteomes" id="UP000827986">
    <property type="component" value="Unassembled WGS sequence"/>
</dbReference>
<evidence type="ECO:0000313" key="1">
    <source>
        <dbReference type="EMBL" id="KAH1171802.1"/>
    </source>
</evidence>
<accession>A0A9D3X1A1</accession>
<sequence>MPQAAPTTISLCKHCRPQEIPVQMQHPPPPYSTMAVPLPLDHCANTTAPCPIAYSASATPSCYCTMTMTPATPGASLYTQPWPAGIALWQCTLLIDHCKHYRIP</sequence>
<comment type="caution">
    <text evidence="1">The sequence shown here is derived from an EMBL/GenBank/DDBJ whole genome shotgun (WGS) entry which is preliminary data.</text>
</comment>
<proteinExistence type="predicted"/>
<dbReference type="EMBL" id="JAHDVG010000483">
    <property type="protein sequence ID" value="KAH1171802.1"/>
    <property type="molecule type" value="Genomic_DNA"/>
</dbReference>
<dbReference type="AlphaFoldDB" id="A0A9D3X1A1"/>
<reference evidence="1" key="1">
    <citation type="submission" date="2021-09" db="EMBL/GenBank/DDBJ databases">
        <title>The genome of Mauremys mutica provides insights into the evolution of semi-aquatic lifestyle.</title>
        <authorList>
            <person name="Gong S."/>
            <person name="Gao Y."/>
        </authorList>
    </citation>
    <scope>NUCLEOTIDE SEQUENCE</scope>
    <source>
        <strain evidence="1">MM-2020</strain>
        <tissue evidence="1">Muscle</tissue>
    </source>
</reference>
<organism evidence="1 2">
    <name type="scientific">Mauremys mutica</name>
    <name type="common">yellowpond turtle</name>
    <dbReference type="NCBI Taxonomy" id="74926"/>
    <lineage>
        <taxon>Eukaryota</taxon>
        <taxon>Metazoa</taxon>
        <taxon>Chordata</taxon>
        <taxon>Craniata</taxon>
        <taxon>Vertebrata</taxon>
        <taxon>Euteleostomi</taxon>
        <taxon>Archelosauria</taxon>
        <taxon>Testudinata</taxon>
        <taxon>Testudines</taxon>
        <taxon>Cryptodira</taxon>
        <taxon>Durocryptodira</taxon>
        <taxon>Testudinoidea</taxon>
        <taxon>Geoemydidae</taxon>
        <taxon>Geoemydinae</taxon>
        <taxon>Mauremys</taxon>
    </lineage>
</organism>
<name>A0A9D3X1A1_9SAUR</name>
<protein>
    <submittedName>
        <fullName evidence="1">Uncharacterized protein</fullName>
    </submittedName>
</protein>
<keyword evidence="2" id="KW-1185">Reference proteome</keyword>
<evidence type="ECO:0000313" key="2">
    <source>
        <dbReference type="Proteomes" id="UP000827986"/>
    </source>
</evidence>